<accession>A0A7W3W623</accession>
<evidence type="ECO:0000313" key="3">
    <source>
        <dbReference type="EMBL" id="MBB1159503.1"/>
    </source>
</evidence>
<keyword evidence="2" id="KW-0812">Transmembrane</keyword>
<dbReference type="AlphaFoldDB" id="A0A7W3W623"/>
<dbReference type="RefSeq" id="WP_182896183.1">
    <property type="nucleotide sequence ID" value="NZ_JACGZW010000020.1"/>
</dbReference>
<reference evidence="3 4" key="1">
    <citation type="submission" date="2020-08" db="EMBL/GenBank/DDBJ databases">
        <title>Amycolatopsis sp. nov. DR6-1 isolated from Dendrobium heterocarpum.</title>
        <authorList>
            <person name="Tedsree N."/>
            <person name="Kuncharoen N."/>
            <person name="Likhitwitayawuid K."/>
            <person name="Tanasupawat S."/>
        </authorList>
    </citation>
    <scope>NUCLEOTIDE SEQUENCE [LARGE SCALE GENOMIC DNA]</scope>
    <source>
        <strain evidence="3 4">DR6-1</strain>
    </source>
</reference>
<feature type="region of interest" description="Disordered" evidence="1">
    <location>
        <begin position="1"/>
        <end position="26"/>
    </location>
</feature>
<feature type="transmembrane region" description="Helical" evidence="2">
    <location>
        <begin position="121"/>
        <end position="141"/>
    </location>
</feature>
<protein>
    <recommendedName>
        <fullName evidence="5">Thiosulfate dehydrogenase [quinone] large subunit</fullName>
    </recommendedName>
</protein>
<evidence type="ECO:0000256" key="2">
    <source>
        <dbReference type="SAM" id="Phobius"/>
    </source>
</evidence>
<keyword evidence="2" id="KW-0472">Membrane</keyword>
<feature type="transmembrane region" description="Helical" evidence="2">
    <location>
        <begin position="161"/>
        <end position="182"/>
    </location>
</feature>
<evidence type="ECO:0000256" key="1">
    <source>
        <dbReference type="SAM" id="MobiDB-lite"/>
    </source>
</evidence>
<gene>
    <name evidence="3" type="ORF">H4281_40710</name>
</gene>
<sequence>MSLKPEHDKPAAGRTPAHRPEPDSPRAGYGARSLAVLRIAAGLLFLWPFADKLFGLGYATPAAGAWLRGGSPTNGFLSNVDVGPFASMFHAWAGTWWADWLFMLSLLGIGLALVAGAGLRIAAVSGTVLMLLMWAAEWPLARTTGAGAPTHSTNPILDYHLVYALVLIALAAACAGDTWGIGRRWAAFVGDRTWLR</sequence>
<evidence type="ECO:0008006" key="5">
    <source>
        <dbReference type="Google" id="ProtNLM"/>
    </source>
</evidence>
<feature type="transmembrane region" description="Helical" evidence="2">
    <location>
        <begin position="29"/>
        <end position="50"/>
    </location>
</feature>
<comment type="caution">
    <text evidence="3">The sequence shown here is derived from an EMBL/GenBank/DDBJ whole genome shotgun (WGS) entry which is preliminary data.</text>
</comment>
<feature type="compositionally biased region" description="Basic and acidic residues" evidence="1">
    <location>
        <begin position="1"/>
        <end position="11"/>
    </location>
</feature>
<name>A0A7W3W623_9PSEU</name>
<dbReference type="Proteomes" id="UP000526734">
    <property type="component" value="Unassembled WGS sequence"/>
</dbReference>
<feature type="transmembrane region" description="Helical" evidence="2">
    <location>
        <begin position="96"/>
        <end position="114"/>
    </location>
</feature>
<keyword evidence="4" id="KW-1185">Reference proteome</keyword>
<keyword evidence="2" id="KW-1133">Transmembrane helix</keyword>
<evidence type="ECO:0000313" key="4">
    <source>
        <dbReference type="Proteomes" id="UP000526734"/>
    </source>
</evidence>
<proteinExistence type="predicted"/>
<organism evidence="3 4">
    <name type="scientific">Amycolatopsis dendrobii</name>
    <dbReference type="NCBI Taxonomy" id="2760662"/>
    <lineage>
        <taxon>Bacteria</taxon>
        <taxon>Bacillati</taxon>
        <taxon>Actinomycetota</taxon>
        <taxon>Actinomycetes</taxon>
        <taxon>Pseudonocardiales</taxon>
        <taxon>Pseudonocardiaceae</taxon>
        <taxon>Amycolatopsis</taxon>
    </lineage>
</organism>
<dbReference type="EMBL" id="JACGZW010000020">
    <property type="protein sequence ID" value="MBB1159503.1"/>
    <property type="molecule type" value="Genomic_DNA"/>
</dbReference>